<dbReference type="NCBIfam" id="TIGR00031">
    <property type="entry name" value="UDP-GALP_mutase"/>
    <property type="match status" value="1"/>
</dbReference>
<comment type="cofactor">
    <cofactor evidence="1">
        <name>FAD</name>
        <dbReference type="ChEBI" id="CHEBI:57692"/>
    </cofactor>
</comment>
<dbReference type="SUPFAM" id="SSF51971">
    <property type="entry name" value="Nucleotide-binding domain"/>
    <property type="match status" value="1"/>
</dbReference>
<sequence>MIRDYDYLIIGSGLYGAVFAREMTNKGKRCLVIDKRKEAGGNLRCEYIEGINVHRYGPHIFHTDNKAIWDYVNTHCEFNHFVYSPMANYKGMLYNLPFNMNTFYQLWKIKSPLEVRKYIENQTSGFNKINPRNLAEHAIKMVGEEVFNKFIKGYTEKQWGREASKLPCSIIKRIPIRYSFDNNYFDDRYQGVPVGGYNVLINSLLNGIEVRTGIDFFSARSHFSELAQLMVFTGKLDEFYEYRFGSLAYRSLRFETEYRPINNYQGVAVVNYTEKEIPYTRIIEHKHFEFGKQPGTVITKEYPIEWKKGNEAYYPVNDLYNNNKFKKYQKLADCESNIIFGGRLAEYKYYDMHQIIASAIKKVKTLHY</sequence>
<organism evidence="7 8">
    <name type="scientific">Pedobacter suwonensis</name>
    <dbReference type="NCBI Taxonomy" id="332999"/>
    <lineage>
        <taxon>Bacteria</taxon>
        <taxon>Pseudomonadati</taxon>
        <taxon>Bacteroidota</taxon>
        <taxon>Sphingobacteriia</taxon>
        <taxon>Sphingobacteriales</taxon>
        <taxon>Sphingobacteriaceae</taxon>
        <taxon>Pedobacter</taxon>
    </lineage>
</organism>
<evidence type="ECO:0000256" key="4">
    <source>
        <dbReference type="ARBA" id="ARBA00022827"/>
    </source>
</evidence>
<dbReference type="PANTHER" id="PTHR21197">
    <property type="entry name" value="UDP-GALACTOPYRANOSE MUTASE"/>
    <property type="match status" value="1"/>
</dbReference>
<keyword evidence="8" id="KW-1185">Reference proteome</keyword>
<dbReference type="InterPro" id="IPR015899">
    <property type="entry name" value="UDP-GalPyranose_mutase_C"/>
</dbReference>
<evidence type="ECO:0000259" key="6">
    <source>
        <dbReference type="Pfam" id="PF03275"/>
    </source>
</evidence>
<reference evidence="8" key="1">
    <citation type="submission" date="2016-10" db="EMBL/GenBank/DDBJ databases">
        <authorList>
            <person name="Varghese N."/>
            <person name="Submissions S."/>
        </authorList>
    </citation>
    <scope>NUCLEOTIDE SEQUENCE [LARGE SCALE GENOMIC DNA]</scope>
    <source>
        <strain evidence="8">DSM 18130</strain>
    </source>
</reference>
<dbReference type="InterPro" id="IPR004379">
    <property type="entry name" value="UDP-GALP_mutase"/>
</dbReference>
<dbReference type="GO" id="GO:0008767">
    <property type="term" value="F:UDP-galactopyranose mutase activity"/>
    <property type="evidence" value="ECO:0007669"/>
    <property type="project" value="InterPro"/>
</dbReference>
<keyword evidence="5" id="KW-0413">Isomerase</keyword>
<dbReference type="EMBL" id="FOJM01000007">
    <property type="protein sequence ID" value="SFA48505.1"/>
    <property type="molecule type" value="Genomic_DNA"/>
</dbReference>
<accession>A0A1I0T9Q7</accession>
<gene>
    <name evidence="7" type="ORF">SAMN04488511_107151</name>
</gene>
<name>A0A1I0T9Q7_9SPHI</name>
<dbReference type="PANTHER" id="PTHR21197:SF0">
    <property type="entry name" value="UDP-GALACTOPYRANOSE MUTASE"/>
    <property type="match status" value="1"/>
</dbReference>
<dbReference type="GO" id="GO:0050660">
    <property type="term" value="F:flavin adenine dinucleotide binding"/>
    <property type="evidence" value="ECO:0007669"/>
    <property type="project" value="TreeGrafter"/>
</dbReference>
<protein>
    <submittedName>
        <fullName evidence="7">UDP-galactopyranose mutase</fullName>
    </submittedName>
</protein>
<dbReference type="Gene3D" id="3.40.50.720">
    <property type="entry name" value="NAD(P)-binding Rossmann-like Domain"/>
    <property type="match status" value="3"/>
</dbReference>
<dbReference type="GO" id="GO:0005829">
    <property type="term" value="C:cytosol"/>
    <property type="evidence" value="ECO:0007669"/>
    <property type="project" value="TreeGrafter"/>
</dbReference>
<dbReference type="SUPFAM" id="SSF54373">
    <property type="entry name" value="FAD-linked reductases, C-terminal domain"/>
    <property type="match status" value="1"/>
</dbReference>
<evidence type="ECO:0000256" key="1">
    <source>
        <dbReference type="ARBA" id="ARBA00001974"/>
    </source>
</evidence>
<keyword evidence="4" id="KW-0274">FAD</keyword>
<feature type="domain" description="UDP-galactopyranose mutase C-terminal" evidence="6">
    <location>
        <begin position="149"/>
        <end position="349"/>
    </location>
</feature>
<dbReference type="Pfam" id="PF13450">
    <property type="entry name" value="NAD_binding_8"/>
    <property type="match status" value="1"/>
</dbReference>
<evidence type="ECO:0000256" key="2">
    <source>
        <dbReference type="ARBA" id="ARBA00009321"/>
    </source>
</evidence>
<dbReference type="Proteomes" id="UP000198836">
    <property type="component" value="Unassembled WGS sequence"/>
</dbReference>
<dbReference type="STRING" id="332999.SAMN04488511_107151"/>
<comment type="similarity">
    <text evidence="2">Belongs to the UDP-galactopyranose/dTDP-fucopyranose mutase family.</text>
</comment>
<keyword evidence="3" id="KW-0285">Flavoprotein</keyword>
<dbReference type="AlphaFoldDB" id="A0A1I0T9Q7"/>
<evidence type="ECO:0000313" key="7">
    <source>
        <dbReference type="EMBL" id="SFA48505.1"/>
    </source>
</evidence>
<evidence type="ECO:0000256" key="5">
    <source>
        <dbReference type="ARBA" id="ARBA00023235"/>
    </source>
</evidence>
<dbReference type="Pfam" id="PF03275">
    <property type="entry name" value="GLF"/>
    <property type="match status" value="1"/>
</dbReference>
<evidence type="ECO:0000256" key="3">
    <source>
        <dbReference type="ARBA" id="ARBA00022630"/>
    </source>
</evidence>
<evidence type="ECO:0000313" key="8">
    <source>
        <dbReference type="Proteomes" id="UP000198836"/>
    </source>
</evidence>
<proteinExistence type="inferred from homology"/>